<name>A0A1K2HWS0_9HYPH</name>
<dbReference type="InterPro" id="IPR032808">
    <property type="entry name" value="DoxX"/>
</dbReference>
<comment type="subcellular location">
    <subcellularLocation>
        <location evidence="1">Cell membrane</location>
        <topology evidence="1">Multi-pass membrane protein</topology>
    </subcellularLocation>
</comment>
<accession>A0A1K2HWS0</accession>
<keyword evidence="5 7" id="KW-1133">Transmembrane helix</keyword>
<dbReference type="AlphaFoldDB" id="A0A1K2HWS0"/>
<keyword evidence="6 7" id="KW-0472">Membrane</keyword>
<dbReference type="STRING" id="665118.SAMN02983003_1696"/>
<gene>
    <name evidence="8" type="ORF">SAMN02983003_1696</name>
</gene>
<feature type="transmembrane region" description="Helical" evidence="7">
    <location>
        <begin position="64"/>
        <end position="84"/>
    </location>
</feature>
<evidence type="ECO:0000256" key="4">
    <source>
        <dbReference type="ARBA" id="ARBA00022692"/>
    </source>
</evidence>
<dbReference type="GO" id="GO:0005886">
    <property type="term" value="C:plasma membrane"/>
    <property type="evidence" value="ECO:0007669"/>
    <property type="project" value="UniProtKB-SubCell"/>
</dbReference>
<evidence type="ECO:0000256" key="5">
    <source>
        <dbReference type="ARBA" id="ARBA00022989"/>
    </source>
</evidence>
<evidence type="ECO:0000313" key="8">
    <source>
        <dbReference type="EMBL" id="SFZ83525.1"/>
    </source>
</evidence>
<reference evidence="8 9" key="1">
    <citation type="submission" date="2016-11" db="EMBL/GenBank/DDBJ databases">
        <authorList>
            <person name="Jaros S."/>
            <person name="Januszkiewicz K."/>
            <person name="Wedrychowicz H."/>
        </authorList>
    </citation>
    <scope>NUCLEOTIDE SEQUENCE [LARGE SCALE GENOMIC DNA]</scope>
    <source>
        <strain evidence="8 9">ATCC 23634</strain>
    </source>
</reference>
<keyword evidence="3" id="KW-1003">Cell membrane</keyword>
<organism evidence="8 9">
    <name type="scientific">Devosia enhydra</name>
    <dbReference type="NCBI Taxonomy" id="665118"/>
    <lineage>
        <taxon>Bacteria</taxon>
        <taxon>Pseudomonadati</taxon>
        <taxon>Pseudomonadota</taxon>
        <taxon>Alphaproteobacteria</taxon>
        <taxon>Hyphomicrobiales</taxon>
        <taxon>Devosiaceae</taxon>
        <taxon>Devosia</taxon>
    </lineage>
</organism>
<evidence type="ECO:0000256" key="6">
    <source>
        <dbReference type="ARBA" id="ARBA00023136"/>
    </source>
</evidence>
<dbReference type="PANTHER" id="PTHR33452:SF1">
    <property type="entry name" value="INNER MEMBRANE PROTEIN YPHA-RELATED"/>
    <property type="match status" value="1"/>
</dbReference>
<evidence type="ECO:0000256" key="3">
    <source>
        <dbReference type="ARBA" id="ARBA00022475"/>
    </source>
</evidence>
<keyword evidence="4 7" id="KW-0812">Transmembrane</keyword>
<feature type="transmembrane region" description="Helical" evidence="7">
    <location>
        <begin position="91"/>
        <end position="116"/>
    </location>
</feature>
<dbReference type="Proteomes" id="UP000183447">
    <property type="component" value="Unassembled WGS sequence"/>
</dbReference>
<dbReference type="OrthoDB" id="121744at2"/>
<feature type="transmembrane region" description="Helical" evidence="7">
    <location>
        <begin position="128"/>
        <end position="148"/>
    </location>
</feature>
<keyword evidence="9" id="KW-1185">Reference proteome</keyword>
<dbReference type="PANTHER" id="PTHR33452">
    <property type="entry name" value="OXIDOREDUCTASE CATD-RELATED"/>
    <property type="match status" value="1"/>
</dbReference>
<dbReference type="Pfam" id="PF07681">
    <property type="entry name" value="DoxX"/>
    <property type="match status" value="1"/>
</dbReference>
<protein>
    <submittedName>
        <fullName evidence="8">Putative oxidoreductase</fullName>
    </submittedName>
</protein>
<dbReference type="RefSeq" id="WP_072340862.1">
    <property type="nucleotide sequence ID" value="NZ_FPKU01000001.1"/>
</dbReference>
<evidence type="ECO:0000256" key="2">
    <source>
        <dbReference type="ARBA" id="ARBA00006679"/>
    </source>
</evidence>
<evidence type="ECO:0000256" key="1">
    <source>
        <dbReference type="ARBA" id="ARBA00004651"/>
    </source>
</evidence>
<dbReference type="EMBL" id="FPKU01000001">
    <property type="protein sequence ID" value="SFZ83525.1"/>
    <property type="molecule type" value="Genomic_DNA"/>
</dbReference>
<sequence>MTASFTLPDLYRRGEALIARLPAALPLLGLRIALAIPFWRSGLTKWDGFGNLSLGARYLFEQEFRLHILGAAIPYPMPLVMAWLAGVGEIVLPILLILGLATRYAALGILLMTAIIQLTVPDGWLAYHLPWAVMALVLMRYGAGWASLDQAILARRRQPMPAMG</sequence>
<proteinExistence type="inferred from homology"/>
<evidence type="ECO:0000256" key="7">
    <source>
        <dbReference type="SAM" id="Phobius"/>
    </source>
</evidence>
<evidence type="ECO:0000313" key="9">
    <source>
        <dbReference type="Proteomes" id="UP000183447"/>
    </source>
</evidence>
<comment type="similarity">
    <text evidence="2">Belongs to the DoxX family.</text>
</comment>
<feature type="transmembrane region" description="Helical" evidence="7">
    <location>
        <begin position="21"/>
        <end position="39"/>
    </location>
</feature>
<dbReference type="InterPro" id="IPR051907">
    <property type="entry name" value="DoxX-like_oxidoreductase"/>
</dbReference>